<organism evidence="2 3">
    <name type="scientific">Eumeta variegata</name>
    <name type="common">Bagworm moth</name>
    <name type="synonym">Eumeta japonica</name>
    <dbReference type="NCBI Taxonomy" id="151549"/>
    <lineage>
        <taxon>Eukaryota</taxon>
        <taxon>Metazoa</taxon>
        <taxon>Ecdysozoa</taxon>
        <taxon>Arthropoda</taxon>
        <taxon>Hexapoda</taxon>
        <taxon>Insecta</taxon>
        <taxon>Pterygota</taxon>
        <taxon>Neoptera</taxon>
        <taxon>Endopterygota</taxon>
        <taxon>Lepidoptera</taxon>
        <taxon>Glossata</taxon>
        <taxon>Ditrysia</taxon>
        <taxon>Tineoidea</taxon>
        <taxon>Psychidae</taxon>
        <taxon>Oiketicinae</taxon>
        <taxon>Eumeta</taxon>
    </lineage>
</organism>
<keyword evidence="3" id="KW-1185">Reference proteome</keyword>
<accession>A0A4C1V914</accession>
<reference evidence="2 3" key="1">
    <citation type="journal article" date="2019" name="Commun. Biol.">
        <title>The bagworm genome reveals a unique fibroin gene that provides high tensile strength.</title>
        <authorList>
            <person name="Kono N."/>
            <person name="Nakamura H."/>
            <person name="Ohtoshi R."/>
            <person name="Tomita M."/>
            <person name="Numata K."/>
            <person name="Arakawa K."/>
        </authorList>
    </citation>
    <scope>NUCLEOTIDE SEQUENCE [LARGE SCALE GENOMIC DNA]</scope>
</reference>
<dbReference type="EMBL" id="BGZK01000300">
    <property type="protein sequence ID" value="GBP35179.1"/>
    <property type="molecule type" value="Genomic_DNA"/>
</dbReference>
<evidence type="ECO:0000256" key="1">
    <source>
        <dbReference type="SAM" id="MobiDB-lite"/>
    </source>
</evidence>
<dbReference type="AlphaFoldDB" id="A0A4C1V914"/>
<name>A0A4C1V914_EUMVA</name>
<feature type="compositionally biased region" description="Basic and acidic residues" evidence="1">
    <location>
        <begin position="15"/>
        <end position="25"/>
    </location>
</feature>
<gene>
    <name evidence="2" type="ORF">EVAR_18304_1</name>
</gene>
<evidence type="ECO:0000313" key="2">
    <source>
        <dbReference type="EMBL" id="GBP35179.1"/>
    </source>
</evidence>
<feature type="region of interest" description="Disordered" evidence="1">
    <location>
        <begin position="1"/>
        <end position="27"/>
    </location>
</feature>
<protein>
    <submittedName>
        <fullName evidence="2">Uncharacterized protein</fullName>
    </submittedName>
</protein>
<dbReference type="Proteomes" id="UP000299102">
    <property type="component" value="Unassembled WGS sequence"/>
</dbReference>
<sequence length="132" mass="15071">MEMYERRSRRSRARSRAESGCRHPADTVMGPECGTTKVSVRERGGYGAHKSMRLSFLQATWPTLPLRLANSVRSFWFSYGFARFGSHFAQQSRGQLFLSCAELVYETDTRGTSGVSKLNYPSEKYVFLSHEE</sequence>
<proteinExistence type="predicted"/>
<comment type="caution">
    <text evidence="2">The sequence shown here is derived from an EMBL/GenBank/DDBJ whole genome shotgun (WGS) entry which is preliminary data.</text>
</comment>
<evidence type="ECO:0000313" key="3">
    <source>
        <dbReference type="Proteomes" id="UP000299102"/>
    </source>
</evidence>